<dbReference type="Gramene" id="TraesWEE_scaffold_151272_01G000200.1">
    <property type="protein sequence ID" value="TraesWEE_scaffold_151272_01G000200.1"/>
    <property type="gene ID" value="TraesWEE_scaffold_151272_01G000200"/>
</dbReference>
<name>A0A3B6KR03_WHEAT</name>
<dbReference type="OMA" id="RFETTNV"/>
<evidence type="ECO:0000256" key="6">
    <source>
        <dbReference type="ARBA" id="ARBA00022723"/>
    </source>
</evidence>
<dbReference type="InterPro" id="IPR036396">
    <property type="entry name" value="Cyt_P450_sf"/>
</dbReference>
<evidence type="ECO:0000256" key="12">
    <source>
        <dbReference type="RuleBase" id="RU000461"/>
    </source>
</evidence>
<dbReference type="InterPro" id="IPR017972">
    <property type="entry name" value="Cyt_P450_CS"/>
</dbReference>
<dbReference type="Gramene" id="TraesKAR5A01G0373530.1">
    <property type="protein sequence ID" value="cds.TraesKAR5A01G0373530.1"/>
    <property type="gene ID" value="TraesKAR5A01G0373530"/>
</dbReference>
<keyword evidence="7" id="KW-0472">Membrane</keyword>
<gene>
    <name evidence="13" type="primary">LOC123101637</name>
</gene>
<keyword evidence="14" id="KW-1185">Reference proteome</keyword>
<evidence type="ECO:0000256" key="8">
    <source>
        <dbReference type="ARBA" id="ARBA00023002"/>
    </source>
</evidence>
<evidence type="ECO:0000256" key="7">
    <source>
        <dbReference type="ARBA" id="ARBA00022989"/>
    </source>
</evidence>
<dbReference type="GO" id="GO:0016705">
    <property type="term" value="F:oxidoreductase activity, acting on paired donors, with incorporation or reduction of molecular oxygen"/>
    <property type="evidence" value="ECO:0007669"/>
    <property type="project" value="InterPro"/>
</dbReference>
<accession>A0A3B6KR03</accession>
<evidence type="ECO:0000256" key="10">
    <source>
        <dbReference type="ARBA" id="ARBA00023033"/>
    </source>
</evidence>
<keyword evidence="6 11" id="KW-0479">Metal-binding</keyword>
<comment type="similarity">
    <text evidence="3 12">Belongs to the cytochrome P450 family.</text>
</comment>
<dbReference type="PANTHER" id="PTHR47955">
    <property type="entry name" value="CYTOCHROME P450 FAMILY 71 PROTEIN"/>
    <property type="match status" value="1"/>
</dbReference>
<dbReference type="GO" id="GO:0004497">
    <property type="term" value="F:monooxygenase activity"/>
    <property type="evidence" value="ECO:0007669"/>
    <property type="project" value="UniProtKB-KW"/>
</dbReference>
<dbReference type="Gramene" id="TraesSYM5A03G02771700.1">
    <property type="protein sequence ID" value="TraesSYM5A03G02771700.1"/>
    <property type="gene ID" value="TraesSYM5A03G02771700"/>
</dbReference>
<dbReference type="Gramene" id="TraesCAD_scaffold_062470_01G000200.1">
    <property type="protein sequence ID" value="TraesCAD_scaffold_062470_01G000200.1"/>
    <property type="gene ID" value="TraesCAD_scaffold_062470_01G000200"/>
</dbReference>
<dbReference type="Gramene" id="TraesCS5A02G429200.1">
    <property type="protein sequence ID" value="TraesCS5A02G429200.1"/>
    <property type="gene ID" value="TraesCS5A02G429200"/>
</dbReference>
<evidence type="ECO:0000256" key="1">
    <source>
        <dbReference type="ARBA" id="ARBA00001971"/>
    </source>
</evidence>
<sequence length="515" mass="56929">MELVALPLLGLLVFLLVNLVVKRMYVHASPAPRKRLPPGPWQLPLVGSLHHVLLSRHGALPHRALRELAGRHGPLMLLRFGAVPTLVVSSAKAAREVLKTHDAAFASRHMTPMLAVFTRGGQDVLFSPYGDLWRQLRRVCVLELLSARRVQSFRHIREEEAGGLLRSVADECARSRSDNGAVVEIGERLARVVNDVVVRSAVGSRCARREEFLHDLDETARLTAGNSLSDLFPSSALARWIGSGLREAEQCNRNARDILSDIIRERAEGGQGSGGDGEDDLLGVLLRVQKDGGALTTDIIITVVLEVFAAGSETSATTLEWAMSELVKEPRLLRKAQAEVREAFRGQQKLTEGDMGKLSYLHLVIKETLRLHTPVPFLLPRRCREACEVMGYDVPEGTRVLVNAWAMARDGAYWEDAEVFRPERFEEESAAAAVDFRGGDFEFIPFGAGRRMCPGIALGLANMELVLAGLLYHFDWELPDGGRPEELDMSEAFGLAIRRKSKLVLRATQRIPVAN</sequence>
<keyword evidence="10 12" id="KW-0503">Monooxygenase</keyword>
<reference evidence="13" key="1">
    <citation type="submission" date="2018-08" db="EMBL/GenBank/DDBJ databases">
        <authorList>
            <person name="Rossello M."/>
        </authorList>
    </citation>
    <scope>NUCLEOTIDE SEQUENCE [LARGE SCALE GENOMIC DNA]</scope>
    <source>
        <strain evidence="13">cv. Chinese Spring</strain>
    </source>
</reference>
<dbReference type="Proteomes" id="UP000019116">
    <property type="component" value="Chromosome 5A"/>
</dbReference>
<dbReference type="GO" id="GO:0005506">
    <property type="term" value="F:iron ion binding"/>
    <property type="evidence" value="ECO:0007669"/>
    <property type="project" value="InterPro"/>
</dbReference>
<comment type="subcellular location">
    <subcellularLocation>
        <location evidence="2">Membrane</location>
        <topology evidence="2">Single-pass membrane protein</topology>
    </subcellularLocation>
</comment>
<evidence type="ECO:0000256" key="3">
    <source>
        <dbReference type="ARBA" id="ARBA00010617"/>
    </source>
</evidence>
<evidence type="ECO:0000256" key="11">
    <source>
        <dbReference type="PIRSR" id="PIRSR602401-1"/>
    </source>
</evidence>
<dbReference type="EnsemblPlants" id="TraesCS5A02G429200.1">
    <property type="protein sequence ID" value="TraesCS5A02G429200.1"/>
    <property type="gene ID" value="TraesCS5A02G429200"/>
</dbReference>
<keyword evidence="7" id="KW-1133">Transmembrane helix</keyword>
<dbReference type="GO" id="GO:0020037">
    <property type="term" value="F:heme binding"/>
    <property type="evidence" value="ECO:0007669"/>
    <property type="project" value="InterPro"/>
</dbReference>
<proteinExistence type="inferred from homology"/>
<dbReference type="InterPro" id="IPR001128">
    <property type="entry name" value="Cyt_P450"/>
</dbReference>
<keyword evidence="4 11" id="KW-0349">Heme</keyword>
<keyword evidence="8 12" id="KW-0560">Oxidoreductase</keyword>
<dbReference type="PRINTS" id="PR00385">
    <property type="entry name" value="P450"/>
</dbReference>
<evidence type="ECO:0000256" key="2">
    <source>
        <dbReference type="ARBA" id="ARBA00004167"/>
    </source>
</evidence>
<reference evidence="13" key="2">
    <citation type="submission" date="2018-10" db="UniProtKB">
        <authorList>
            <consortium name="EnsemblPlants"/>
        </authorList>
    </citation>
    <scope>IDENTIFICATION</scope>
</reference>
<dbReference type="Gene3D" id="1.10.630.10">
    <property type="entry name" value="Cytochrome P450"/>
    <property type="match status" value="1"/>
</dbReference>
<evidence type="ECO:0000256" key="9">
    <source>
        <dbReference type="ARBA" id="ARBA00023004"/>
    </source>
</evidence>
<dbReference type="KEGG" id="taes:123101637"/>
<dbReference type="Gramene" id="TraesROB_scaffold_081119_01G000200.1">
    <property type="protein sequence ID" value="TraesROB_scaffold_081119_01G000200.1"/>
    <property type="gene ID" value="TraesROB_scaffold_081119_01G000200"/>
</dbReference>
<dbReference type="STRING" id="4565.A0A3B6KR03"/>
<protein>
    <recommendedName>
        <fullName evidence="15">Cytochrome P450</fullName>
    </recommendedName>
</protein>
<feature type="binding site" description="axial binding residue" evidence="11">
    <location>
        <position position="453"/>
    </location>
    <ligand>
        <name>heme</name>
        <dbReference type="ChEBI" id="CHEBI:30413"/>
    </ligand>
    <ligandPart>
        <name>Fe</name>
        <dbReference type="ChEBI" id="CHEBI:18248"/>
    </ligandPart>
</feature>
<dbReference type="GeneID" id="123101637"/>
<dbReference type="Pfam" id="PF00067">
    <property type="entry name" value="p450"/>
    <property type="match status" value="1"/>
</dbReference>
<dbReference type="SMR" id="A0A3B6KR03"/>
<dbReference type="Gramene" id="TraesCS5A03G1014400.1">
    <property type="protein sequence ID" value="TraesCS5A03G1014400.1.CDS"/>
    <property type="gene ID" value="TraesCS5A03G1014400"/>
</dbReference>
<dbReference type="Gramene" id="TraesRN5A0101027900.1">
    <property type="protein sequence ID" value="TraesRN5A0101027900.1"/>
    <property type="gene ID" value="TraesRN5A0101027900"/>
</dbReference>
<evidence type="ECO:0000313" key="14">
    <source>
        <dbReference type="Proteomes" id="UP000019116"/>
    </source>
</evidence>
<evidence type="ECO:0000256" key="5">
    <source>
        <dbReference type="ARBA" id="ARBA00022692"/>
    </source>
</evidence>
<evidence type="ECO:0000313" key="13">
    <source>
        <dbReference type="EnsemblPlants" id="TraesCS5A02G429200.1"/>
    </source>
</evidence>
<dbReference type="PROSITE" id="PS00086">
    <property type="entry name" value="CYTOCHROME_P450"/>
    <property type="match status" value="1"/>
</dbReference>
<dbReference type="InterPro" id="IPR002401">
    <property type="entry name" value="Cyt_P450_E_grp-I"/>
</dbReference>
<organism evidence="13">
    <name type="scientific">Triticum aestivum</name>
    <name type="common">Wheat</name>
    <dbReference type="NCBI Taxonomy" id="4565"/>
    <lineage>
        <taxon>Eukaryota</taxon>
        <taxon>Viridiplantae</taxon>
        <taxon>Streptophyta</taxon>
        <taxon>Embryophyta</taxon>
        <taxon>Tracheophyta</taxon>
        <taxon>Spermatophyta</taxon>
        <taxon>Magnoliopsida</taxon>
        <taxon>Liliopsida</taxon>
        <taxon>Poales</taxon>
        <taxon>Poaceae</taxon>
        <taxon>BOP clade</taxon>
        <taxon>Pooideae</taxon>
        <taxon>Triticodae</taxon>
        <taxon>Triticeae</taxon>
        <taxon>Triticinae</taxon>
        <taxon>Triticum</taxon>
    </lineage>
</organism>
<dbReference type="AlphaFoldDB" id="A0A3B6KR03"/>
<keyword evidence="9 11" id="KW-0408">Iron</keyword>
<keyword evidence="5" id="KW-0812">Transmembrane</keyword>
<dbReference type="PRINTS" id="PR00463">
    <property type="entry name" value="EP450I"/>
</dbReference>
<dbReference type="PANTHER" id="PTHR47955:SF19">
    <property type="entry name" value="CYTOCHROME P450 71A9-LIKE ISOFORM X1"/>
    <property type="match status" value="1"/>
</dbReference>
<dbReference type="FunFam" id="1.10.630.10:FF:000008">
    <property type="entry name" value="Cytochrome P450 71D8"/>
    <property type="match status" value="1"/>
</dbReference>
<evidence type="ECO:0000256" key="4">
    <source>
        <dbReference type="ARBA" id="ARBA00022617"/>
    </source>
</evidence>
<dbReference type="RefSeq" id="XP_044378932.1">
    <property type="nucleotide sequence ID" value="XM_044522997.1"/>
</dbReference>
<dbReference type="CDD" id="cd11072">
    <property type="entry name" value="CYP71-like"/>
    <property type="match status" value="1"/>
</dbReference>
<dbReference type="SUPFAM" id="SSF48264">
    <property type="entry name" value="Cytochrome P450"/>
    <property type="match status" value="1"/>
</dbReference>
<dbReference type="Gramene" id="TraesCLE_scaffold_073200_01G000400.1">
    <property type="protein sequence ID" value="TraesCLE_scaffold_073200_01G000400.1"/>
    <property type="gene ID" value="TraesCLE_scaffold_073200_01G000400"/>
</dbReference>
<comment type="cofactor">
    <cofactor evidence="1 11">
        <name>heme</name>
        <dbReference type="ChEBI" id="CHEBI:30413"/>
    </cofactor>
</comment>
<dbReference type="GO" id="GO:0016020">
    <property type="term" value="C:membrane"/>
    <property type="evidence" value="ECO:0007669"/>
    <property type="project" value="UniProtKB-SubCell"/>
</dbReference>
<dbReference type="GO" id="GO:0016102">
    <property type="term" value="P:diterpenoid biosynthetic process"/>
    <property type="evidence" value="ECO:0007669"/>
    <property type="project" value="UniProtKB-ARBA"/>
</dbReference>
<dbReference type="Gramene" id="TraesJUL5A03G02761100.1">
    <property type="protein sequence ID" value="TraesJUL5A03G02761100.1"/>
    <property type="gene ID" value="TraesJUL5A03G02761100"/>
</dbReference>
<evidence type="ECO:0008006" key="15">
    <source>
        <dbReference type="Google" id="ProtNLM"/>
    </source>
</evidence>